<dbReference type="GO" id="GO:0042732">
    <property type="term" value="P:D-xylose metabolic process"/>
    <property type="evidence" value="ECO:0007669"/>
    <property type="project" value="UniProtKB-KW"/>
</dbReference>
<dbReference type="PANTHER" id="PTHR43095:SF6">
    <property type="entry name" value="XYLULOSE KINASE"/>
    <property type="match status" value="1"/>
</dbReference>
<keyword evidence="5 8" id="KW-0418">Kinase</keyword>
<dbReference type="InterPro" id="IPR000577">
    <property type="entry name" value="Carb_kinase_FGGY"/>
</dbReference>
<dbReference type="HAMAP" id="MF_02220">
    <property type="entry name" value="XylB"/>
    <property type="match status" value="1"/>
</dbReference>
<dbReference type="Pfam" id="PF02782">
    <property type="entry name" value="FGGY_C"/>
    <property type="match status" value="1"/>
</dbReference>
<name>A0A1M6AJB9_9RHOB</name>
<comment type="catalytic activity">
    <reaction evidence="8 9">
        <text>D-xylulose + ATP = D-xylulose 5-phosphate + ADP + H(+)</text>
        <dbReference type="Rhea" id="RHEA:10964"/>
        <dbReference type="ChEBI" id="CHEBI:15378"/>
        <dbReference type="ChEBI" id="CHEBI:17140"/>
        <dbReference type="ChEBI" id="CHEBI:30616"/>
        <dbReference type="ChEBI" id="CHEBI:57737"/>
        <dbReference type="ChEBI" id="CHEBI:456216"/>
        <dbReference type="EC" id="2.7.1.17"/>
    </reaction>
</comment>
<dbReference type="InterPro" id="IPR006000">
    <property type="entry name" value="Xylulokinase"/>
</dbReference>
<proteinExistence type="inferred from homology"/>
<dbReference type="Gene3D" id="3.30.420.40">
    <property type="match status" value="2"/>
</dbReference>
<feature type="domain" description="Carbohydrate kinase FGGY C-terminal" evidence="11">
    <location>
        <begin position="250"/>
        <end position="434"/>
    </location>
</feature>
<evidence type="ECO:0000256" key="3">
    <source>
        <dbReference type="ARBA" id="ARBA00022679"/>
    </source>
</evidence>
<dbReference type="GO" id="GO:0004856">
    <property type="term" value="F:D-xylulokinase activity"/>
    <property type="evidence" value="ECO:0007669"/>
    <property type="project" value="UniProtKB-UniRule"/>
</dbReference>
<dbReference type="GO" id="GO:0005998">
    <property type="term" value="P:xylulose catabolic process"/>
    <property type="evidence" value="ECO:0007669"/>
    <property type="project" value="UniProtKB-UniRule"/>
</dbReference>
<keyword evidence="13" id="KW-1185">Reference proteome</keyword>
<sequence length="477" mass="50096">MYIGIDLGTSGLKALLIDERQRAVAEETIPLTVQRPRDGWSEQDPASWIAACGEAMRALAAKADLGAVRGIGLSGHMHGATLLGADDHPLRPCILWNDTRAHEEAAALDSDPQFRQITGNIVFPGFTAPKLLWVAKHEPDIFAATRKVLLPKDYLRLWLTGRHVAEMSDAAGTAWFDTGRRCWSEALLEATTMDLSYMPDLVEGSEVSGTLRPDLAKGWGLPEGVVIAGGGGDNAASGVGVGVVKAGQAFVSLGTSGVLFAASDAYQPDSASAVHTFCHALPDTWHQMGVILAAADALNWWGRVAGADASALTGALGPVRAPGRAVFLPYLGGERTPHNDAAVRGSFHGLDHVTDRDAMTRAVLEGVTFAIRDSYDALTSTGTRIDRLIAVGGGSKSDYWVGAIATALNIPVEIPQAGDFGGAFGAARLAMMAATGAGAEIATPPDIARTVEPAGDLTEAFAEGHARYRAAYTKPRN</sequence>
<evidence type="ECO:0000256" key="7">
    <source>
        <dbReference type="ARBA" id="ARBA00023277"/>
    </source>
</evidence>
<dbReference type="InterPro" id="IPR018485">
    <property type="entry name" value="FGGY_C"/>
</dbReference>
<dbReference type="NCBIfam" id="TIGR01312">
    <property type="entry name" value="XylB"/>
    <property type="match status" value="1"/>
</dbReference>
<dbReference type="InterPro" id="IPR043129">
    <property type="entry name" value="ATPase_NBD"/>
</dbReference>
<dbReference type="PANTHER" id="PTHR43095">
    <property type="entry name" value="SUGAR KINASE"/>
    <property type="match status" value="1"/>
</dbReference>
<evidence type="ECO:0000256" key="8">
    <source>
        <dbReference type="HAMAP-Rule" id="MF_02220"/>
    </source>
</evidence>
<feature type="site" description="Important for activity" evidence="8">
    <location>
        <position position="6"/>
    </location>
</feature>
<organism evidence="12 13">
    <name type="scientific">Wenxinia saemankumensis</name>
    <dbReference type="NCBI Taxonomy" id="1447782"/>
    <lineage>
        <taxon>Bacteria</taxon>
        <taxon>Pseudomonadati</taxon>
        <taxon>Pseudomonadota</taxon>
        <taxon>Alphaproteobacteria</taxon>
        <taxon>Rhodobacterales</taxon>
        <taxon>Roseobacteraceae</taxon>
        <taxon>Wenxinia</taxon>
    </lineage>
</organism>
<keyword evidence="7 8" id="KW-0119">Carbohydrate metabolism</keyword>
<gene>
    <name evidence="8 9" type="primary">xylB</name>
    <name evidence="12" type="ORF">SAMN05444417_0465</name>
</gene>
<dbReference type="PROSITE" id="PS00933">
    <property type="entry name" value="FGGY_KINASES_1"/>
    <property type="match status" value="1"/>
</dbReference>
<evidence type="ECO:0000313" key="12">
    <source>
        <dbReference type="EMBL" id="SHI36576.1"/>
    </source>
</evidence>
<evidence type="ECO:0000256" key="9">
    <source>
        <dbReference type="RuleBase" id="RU364073"/>
    </source>
</evidence>
<accession>A0A1M6AJB9</accession>
<feature type="binding site" evidence="8">
    <location>
        <begin position="77"/>
        <end position="78"/>
    </location>
    <ligand>
        <name>substrate</name>
    </ligand>
</feature>
<dbReference type="Proteomes" id="UP000184292">
    <property type="component" value="Unassembled WGS sequence"/>
</dbReference>
<keyword evidence="3 8" id="KW-0808">Transferase</keyword>
<evidence type="ECO:0000256" key="4">
    <source>
        <dbReference type="ARBA" id="ARBA00022741"/>
    </source>
</evidence>
<dbReference type="STRING" id="1447782.SAMN05444417_0465"/>
<dbReference type="OrthoDB" id="9805576at2"/>
<dbReference type="PIRSF" id="PIRSF000538">
    <property type="entry name" value="GlpK"/>
    <property type="match status" value="1"/>
</dbReference>
<keyword evidence="6 8" id="KW-0067">ATP-binding</keyword>
<protein>
    <recommendedName>
        <fullName evidence="8 9">Xylulose kinase</fullName>
        <shortName evidence="8 9">Xylulokinase</shortName>
        <ecNumber evidence="8 9">2.7.1.17</ecNumber>
    </recommendedName>
</protein>
<evidence type="ECO:0000256" key="2">
    <source>
        <dbReference type="ARBA" id="ARBA00022629"/>
    </source>
</evidence>
<dbReference type="RefSeq" id="WP_073326178.1">
    <property type="nucleotide sequence ID" value="NZ_FQYO01000001.1"/>
</dbReference>
<feature type="domain" description="Carbohydrate kinase FGGY N-terminal" evidence="10">
    <location>
        <begin position="1"/>
        <end position="240"/>
    </location>
</feature>
<dbReference type="InterPro" id="IPR018483">
    <property type="entry name" value="Carb_kinase_FGGY_CS"/>
</dbReference>
<evidence type="ECO:0000256" key="5">
    <source>
        <dbReference type="ARBA" id="ARBA00022777"/>
    </source>
</evidence>
<feature type="active site" description="Proton acceptor" evidence="8">
    <location>
        <position position="233"/>
    </location>
</feature>
<reference evidence="12 13" key="1">
    <citation type="submission" date="2016-11" db="EMBL/GenBank/DDBJ databases">
        <authorList>
            <person name="Jaros S."/>
            <person name="Januszkiewicz K."/>
            <person name="Wedrychowicz H."/>
        </authorList>
    </citation>
    <scope>NUCLEOTIDE SEQUENCE [LARGE SCALE GENOMIC DNA]</scope>
    <source>
        <strain evidence="12 13">DSM 100565</strain>
    </source>
</reference>
<keyword evidence="2 8" id="KW-0859">Xylose metabolism</keyword>
<dbReference type="EC" id="2.7.1.17" evidence="8 9"/>
<dbReference type="InterPro" id="IPR018484">
    <property type="entry name" value="FGGY_N"/>
</dbReference>
<dbReference type="SUPFAM" id="SSF53067">
    <property type="entry name" value="Actin-like ATPase domain"/>
    <property type="match status" value="2"/>
</dbReference>
<evidence type="ECO:0000256" key="6">
    <source>
        <dbReference type="ARBA" id="ARBA00022840"/>
    </source>
</evidence>
<comment type="similarity">
    <text evidence="1 8 9">Belongs to the FGGY kinase family.</text>
</comment>
<keyword evidence="4 8" id="KW-0547">Nucleotide-binding</keyword>
<comment type="function">
    <text evidence="8">Catalyzes the phosphorylation of D-xylulose to D-xylulose 5-phosphate.</text>
</comment>
<dbReference type="InterPro" id="IPR050406">
    <property type="entry name" value="FGGY_Carb_Kinase"/>
</dbReference>
<dbReference type="CDD" id="cd07808">
    <property type="entry name" value="ASKHA_NBD_FGGY_EcXK-like"/>
    <property type="match status" value="1"/>
</dbReference>
<dbReference type="Pfam" id="PF00370">
    <property type="entry name" value="FGGY_N"/>
    <property type="match status" value="1"/>
</dbReference>
<evidence type="ECO:0000259" key="11">
    <source>
        <dbReference type="Pfam" id="PF02782"/>
    </source>
</evidence>
<dbReference type="EMBL" id="FQYO01000001">
    <property type="protein sequence ID" value="SHI36576.1"/>
    <property type="molecule type" value="Genomic_DNA"/>
</dbReference>
<dbReference type="AlphaFoldDB" id="A0A1M6AJB9"/>
<evidence type="ECO:0000313" key="13">
    <source>
        <dbReference type="Proteomes" id="UP000184292"/>
    </source>
</evidence>
<evidence type="ECO:0000256" key="1">
    <source>
        <dbReference type="ARBA" id="ARBA00009156"/>
    </source>
</evidence>
<evidence type="ECO:0000259" key="10">
    <source>
        <dbReference type="Pfam" id="PF00370"/>
    </source>
</evidence>
<dbReference type="GO" id="GO:0005524">
    <property type="term" value="F:ATP binding"/>
    <property type="evidence" value="ECO:0007669"/>
    <property type="project" value="UniProtKB-UniRule"/>
</dbReference>